<dbReference type="GO" id="GO:0019825">
    <property type="term" value="F:oxygen binding"/>
    <property type="evidence" value="ECO:0007669"/>
    <property type="project" value="UniProtKB-ARBA"/>
</dbReference>
<accession>A0A7K7Y450</accession>
<dbReference type="PRINTS" id="PR01683">
    <property type="entry name" value="EP450ICYP1A"/>
</dbReference>
<keyword evidence="9 12" id="KW-0503">Monooxygenase</keyword>
<evidence type="ECO:0000256" key="7">
    <source>
        <dbReference type="ARBA" id="ARBA00023002"/>
    </source>
</evidence>
<evidence type="ECO:0000313" key="16">
    <source>
        <dbReference type="Proteomes" id="UP000558509"/>
    </source>
</evidence>
<feature type="binding site" description="axial binding residue" evidence="11">
    <location>
        <position position="450"/>
    </location>
    <ligand>
        <name>heme</name>
        <dbReference type="ChEBI" id="CHEBI:30413"/>
    </ligand>
    <ligandPart>
        <name>Fe</name>
        <dbReference type="ChEBI" id="CHEBI:18248"/>
    </ligandPart>
</feature>
<keyword evidence="6 13" id="KW-0492">Microsome</keyword>
<comment type="caution">
    <text evidence="15">The sequence shown here is derived from an EMBL/GenBank/DDBJ whole genome shotgun (WGS) entry which is preliminary data.</text>
</comment>
<dbReference type="Pfam" id="PF00067">
    <property type="entry name" value="p450"/>
    <property type="match status" value="1"/>
</dbReference>
<dbReference type="InterPro" id="IPR036396">
    <property type="entry name" value="Cyt_P450_sf"/>
</dbReference>
<evidence type="ECO:0000256" key="3">
    <source>
        <dbReference type="ARBA" id="ARBA00022617"/>
    </source>
</evidence>
<evidence type="ECO:0000256" key="14">
    <source>
        <dbReference type="SAM" id="Phobius"/>
    </source>
</evidence>
<feature type="non-terminal residue" evidence="15">
    <location>
        <position position="511"/>
    </location>
</feature>
<keyword evidence="4 11" id="KW-0479">Metal-binding</keyword>
<dbReference type="InterPro" id="IPR008066">
    <property type="entry name" value="Cyt_P450_E_grp-I_CYP1"/>
</dbReference>
<gene>
    <name evidence="15" type="primary">Cyp1a5</name>
    <name evidence="15" type="ORF">THRLUD_R10395</name>
</gene>
<evidence type="ECO:0000256" key="13">
    <source>
        <dbReference type="RuleBase" id="RU368045"/>
    </source>
</evidence>
<dbReference type="Gene3D" id="1.10.630.10">
    <property type="entry name" value="Cytochrome P450"/>
    <property type="match status" value="1"/>
</dbReference>
<keyword evidence="16" id="KW-1185">Reference proteome</keyword>
<dbReference type="PANTHER" id="PTHR24289">
    <property type="entry name" value="STEROID 17-ALPHA-HYDROXYLASE/17,20 LYASE"/>
    <property type="match status" value="1"/>
</dbReference>
<dbReference type="InterPro" id="IPR017972">
    <property type="entry name" value="Cyt_P450_CS"/>
</dbReference>
<dbReference type="AlphaFoldDB" id="A0A7K7Y450"/>
<dbReference type="PRINTS" id="PR00385">
    <property type="entry name" value="P450"/>
</dbReference>
<evidence type="ECO:0000256" key="11">
    <source>
        <dbReference type="PIRSR" id="PIRSR602401-1"/>
    </source>
</evidence>
<protein>
    <recommendedName>
        <fullName evidence="13">Cytochrome P450 1A</fullName>
        <ecNumber evidence="13">1.14.14.1</ecNumber>
    </recommendedName>
</protein>
<evidence type="ECO:0000256" key="6">
    <source>
        <dbReference type="ARBA" id="ARBA00022848"/>
    </source>
</evidence>
<comment type="function">
    <text evidence="13">Cytochromes P450 are a group of heme-thiolate monooxygenases. They oxidize a variety of structurally unrelated compounds, including steroids, fatty acids, and xenobiotics.</text>
</comment>
<keyword evidence="14" id="KW-0812">Transmembrane</keyword>
<comment type="similarity">
    <text evidence="2 12">Belongs to the cytochrome P450 family.</text>
</comment>
<dbReference type="EMBL" id="VZTB01001847">
    <property type="protein sequence ID" value="NXA72641.1"/>
    <property type="molecule type" value="Genomic_DNA"/>
</dbReference>
<dbReference type="SUPFAM" id="SSF48264">
    <property type="entry name" value="Cytochrome P450"/>
    <property type="match status" value="1"/>
</dbReference>
<evidence type="ECO:0000256" key="1">
    <source>
        <dbReference type="ARBA" id="ARBA00001971"/>
    </source>
</evidence>
<evidence type="ECO:0000256" key="8">
    <source>
        <dbReference type="ARBA" id="ARBA00023004"/>
    </source>
</evidence>
<dbReference type="PRINTS" id="PR00463">
    <property type="entry name" value="EP450I"/>
</dbReference>
<dbReference type="Proteomes" id="UP000558509">
    <property type="component" value="Unassembled WGS sequence"/>
</dbReference>
<dbReference type="PROSITE" id="PS00086">
    <property type="entry name" value="CYTOCHROME_P450"/>
    <property type="match status" value="1"/>
</dbReference>
<dbReference type="GO" id="GO:0005506">
    <property type="term" value="F:iron ion binding"/>
    <property type="evidence" value="ECO:0007669"/>
    <property type="project" value="UniProtKB-UniRule"/>
</dbReference>
<dbReference type="GO" id="GO:0020037">
    <property type="term" value="F:heme binding"/>
    <property type="evidence" value="ECO:0007669"/>
    <property type="project" value="UniProtKB-UniRule"/>
</dbReference>
<organism evidence="15 16">
    <name type="scientific">Thryothorus ludovicianus</name>
    <name type="common">Carolina wren</name>
    <name type="synonym">Sylvia ludoviciana</name>
    <dbReference type="NCBI Taxonomy" id="74200"/>
    <lineage>
        <taxon>Eukaryota</taxon>
        <taxon>Metazoa</taxon>
        <taxon>Chordata</taxon>
        <taxon>Craniata</taxon>
        <taxon>Vertebrata</taxon>
        <taxon>Euteleostomi</taxon>
        <taxon>Archelosauria</taxon>
        <taxon>Archosauria</taxon>
        <taxon>Dinosauria</taxon>
        <taxon>Saurischia</taxon>
        <taxon>Theropoda</taxon>
        <taxon>Coelurosauria</taxon>
        <taxon>Aves</taxon>
        <taxon>Neognathae</taxon>
        <taxon>Neoaves</taxon>
        <taxon>Telluraves</taxon>
        <taxon>Australaves</taxon>
        <taxon>Passeriformes</taxon>
        <taxon>Certhiidae</taxon>
        <taxon>Troglodytinae</taxon>
        <taxon>Thryothorus</taxon>
    </lineage>
</organism>
<proteinExistence type="inferred from homology"/>
<dbReference type="InterPro" id="IPR001128">
    <property type="entry name" value="Cyt_P450"/>
</dbReference>
<sequence>VSATEVLLVAAAFCLVFVLLQWLQQPVPEGLRRPPGPRGFPLVGNALELRRDTHLALTRLSRRYGPVMEVHIGTRPVLVLSGLDTIRQALVKQGEDFMGRPDLYSFRFVTDGQSLTFSPDSGEVWKARRKLAQSALKSFSVAPSPTSSCSCLLEEHVCKEAEYLVTKFLQLMEEQQRFEPYRYLVVSVANVICAMCFGKRYEHEDQELLSLVNSSEEFTDVAAAGNPADFIPVLRYLPSRSMKLFIEFNRYFLRFLQKRVKEHYETYDENNIRDITDSLIEQCLDQKFGINTQIPKEKIVNLVNDLFGAGFDTVTTALSWSLMYLVTYPNIQKRIQEELDRTIGQERRPRLSDRGTLPYTEAFILEMFRHSSFLPFTIPHSTTKDTVLNGYYIPKGRCVFVNQWQVNHDEKLWKDPESFNPKRFLSADGTKVNKDDAEKVLVFGLGKRRCIGENIARWQVFLFLATLLQQLEFSVCPGSRVDMTPLYGLSLKHKRCEHFQVRPRIPMKGRN</sequence>
<evidence type="ECO:0000256" key="2">
    <source>
        <dbReference type="ARBA" id="ARBA00010617"/>
    </source>
</evidence>
<dbReference type="GO" id="GO:0042448">
    <property type="term" value="P:progesterone metabolic process"/>
    <property type="evidence" value="ECO:0007669"/>
    <property type="project" value="TreeGrafter"/>
</dbReference>
<dbReference type="InterPro" id="IPR002401">
    <property type="entry name" value="Cyt_P450_E_grp-I"/>
</dbReference>
<keyword evidence="14" id="KW-1133">Transmembrane helix</keyword>
<dbReference type="CDD" id="cd20676">
    <property type="entry name" value="CYP1A"/>
    <property type="match status" value="1"/>
</dbReference>
<comment type="subcellular location">
    <subcellularLocation>
        <location evidence="13">Endoplasmic reticulum membrane</location>
        <topology evidence="13">Peripheral membrane protein</topology>
    </subcellularLocation>
    <subcellularLocation>
        <location evidence="13">Microsome membrane</location>
        <topology evidence="13">Peripheral membrane protein</topology>
    </subcellularLocation>
</comment>
<evidence type="ECO:0000256" key="5">
    <source>
        <dbReference type="ARBA" id="ARBA00022824"/>
    </source>
</evidence>
<keyword evidence="3 11" id="KW-0349">Heme</keyword>
<dbReference type="GO" id="GO:0004508">
    <property type="term" value="F:steroid 17-alpha-monooxygenase activity"/>
    <property type="evidence" value="ECO:0007669"/>
    <property type="project" value="TreeGrafter"/>
</dbReference>
<dbReference type="PANTHER" id="PTHR24289:SF21">
    <property type="entry name" value="CYTOCHROME P450 1A"/>
    <property type="match status" value="1"/>
</dbReference>
<evidence type="ECO:0000256" key="4">
    <source>
        <dbReference type="ARBA" id="ARBA00022723"/>
    </source>
</evidence>
<evidence type="ECO:0000256" key="9">
    <source>
        <dbReference type="ARBA" id="ARBA00023033"/>
    </source>
</evidence>
<keyword evidence="10 14" id="KW-0472">Membrane</keyword>
<reference evidence="15 16" key="1">
    <citation type="submission" date="2019-09" db="EMBL/GenBank/DDBJ databases">
        <title>Bird 10,000 Genomes (B10K) Project - Family phase.</title>
        <authorList>
            <person name="Zhang G."/>
        </authorList>
    </citation>
    <scope>NUCLEOTIDE SEQUENCE [LARGE SCALE GENOMIC DNA]</scope>
    <source>
        <strain evidence="15">B10K-DU-001-68</strain>
        <tissue evidence="15">Muscle</tissue>
    </source>
</reference>
<evidence type="ECO:0000313" key="15">
    <source>
        <dbReference type="EMBL" id="NXA72641.1"/>
    </source>
</evidence>
<evidence type="ECO:0000256" key="10">
    <source>
        <dbReference type="ARBA" id="ARBA00023136"/>
    </source>
</evidence>
<feature type="transmembrane region" description="Helical" evidence="14">
    <location>
        <begin position="6"/>
        <end position="23"/>
    </location>
</feature>
<feature type="non-terminal residue" evidence="15">
    <location>
        <position position="1"/>
    </location>
</feature>
<dbReference type="GO" id="GO:0005789">
    <property type="term" value="C:endoplasmic reticulum membrane"/>
    <property type="evidence" value="ECO:0007669"/>
    <property type="project" value="UniProtKB-SubCell"/>
</dbReference>
<dbReference type="GO" id="GO:0046677">
    <property type="term" value="P:response to antibiotic"/>
    <property type="evidence" value="ECO:0007669"/>
    <property type="project" value="UniProtKB-ARBA"/>
</dbReference>
<name>A0A7K7Y450_THRLU</name>
<keyword evidence="8 11" id="KW-0408">Iron</keyword>
<comment type="cofactor">
    <cofactor evidence="1 11 13">
        <name>heme</name>
        <dbReference type="ChEBI" id="CHEBI:30413"/>
    </cofactor>
</comment>
<dbReference type="GO" id="GO:0042446">
    <property type="term" value="P:hormone biosynthetic process"/>
    <property type="evidence" value="ECO:0007669"/>
    <property type="project" value="TreeGrafter"/>
</dbReference>
<dbReference type="GO" id="GO:0006805">
    <property type="term" value="P:xenobiotic metabolic process"/>
    <property type="evidence" value="ECO:0007669"/>
    <property type="project" value="UniProtKB-ARBA"/>
</dbReference>
<dbReference type="EC" id="1.14.14.1" evidence="13"/>
<dbReference type="FunFam" id="1.10.630.10:FF:000002">
    <property type="entry name" value="Cytochrome P450 1A1"/>
    <property type="match status" value="1"/>
</dbReference>
<keyword evidence="5 13" id="KW-0256">Endoplasmic reticulum</keyword>
<evidence type="ECO:0000256" key="12">
    <source>
        <dbReference type="RuleBase" id="RU000461"/>
    </source>
</evidence>
<keyword evidence="7 12" id="KW-0560">Oxidoreductase</keyword>